<reference evidence="2" key="1">
    <citation type="submission" date="2021-09" db="EMBL/GenBank/DDBJ databases">
        <authorList>
            <consortium name="AG Swart"/>
            <person name="Singh M."/>
            <person name="Singh A."/>
            <person name="Seah K."/>
            <person name="Emmerich C."/>
        </authorList>
    </citation>
    <scope>NUCLEOTIDE SEQUENCE</scope>
    <source>
        <strain evidence="2">ATCC30299</strain>
    </source>
</reference>
<dbReference type="InterPro" id="IPR003961">
    <property type="entry name" value="FN3_dom"/>
</dbReference>
<comment type="caution">
    <text evidence="2">The sequence shown here is derived from an EMBL/GenBank/DDBJ whole genome shotgun (WGS) entry which is preliminary data.</text>
</comment>
<sequence>MYLIFFLFHTVFSRNPPGCTWSSPPKIISIIPTPSVISLQWTFPTNNGYTLTLYQVEYATPNWTNWKTSTNIGMINWTYPQAPLSDMLLDSMWNDFQLGYQGQFRYAQINVVSSMVYRIRVRGLAENCDWSPWSDINITNSLGEKWSFLEVQGTGSNNLMPAYVKLGNSYLLYSESIRGLHLMVLHRQDLSVVYNHTYDTFGSVLDSTNLAIQLSSYNANYLIILISCDAWEKNFIRSLGIAIQNLGGILIKEFGNVNAVYPSYKTVTSTPYRHPYAFIGIPGQAKIDGQNFEALRNNTEYYNYNDTKYHAIPTAKLRVTLRLNSLRQFYFLSSSSTWKIGRDFS</sequence>
<evidence type="ECO:0000313" key="2">
    <source>
        <dbReference type="EMBL" id="CAG9322339.1"/>
    </source>
</evidence>
<dbReference type="Pfam" id="PF15711">
    <property type="entry name" value="ILEI"/>
    <property type="match status" value="1"/>
</dbReference>
<evidence type="ECO:0000313" key="3">
    <source>
        <dbReference type="Proteomes" id="UP001162131"/>
    </source>
</evidence>
<dbReference type="Gene3D" id="2.60.40.10">
    <property type="entry name" value="Immunoglobulins"/>
    <property type="match status" value="1"/>
</dbReference>
<dbReference type="InterPro" id="IPR036116">
    <property type="entry name" value="FN3_sf"/>
</dbReference>
<organism evidence="2 3">
    <name type="scientific">Blepharisma stoltei</name>
    <dbReference type="NCBI Taxonomy" id="1481888"/>
    <lineage>
        <taxon>Eukaryota</taxon>
        <taxon>Sar</taxon>
        <taxon>Alveolata</taxon>
        <taxon>Ciliophora</taxon>
        <taxon>Postciliodesmatophora</taxon>
        <taxon>Heterotrichea</taxon>
        <taxon>Heterotrichida</taxon>
        <taxon>Blepharismidae</taxon>
        <taxon>Blepharisma</taxon>
    </lineage>
</organism>
<dbReference type="AlphaFoldDB" id="A0AAU9JFJ8"/>
<dbReference type="InterPro" id="IPR013783">
    <property type="entry name" value="Ig-like_fold"/>
</dbReference>
<dbReference type="Proteomes" id="UP001162131">
    <property type="component" value="Unassembled WGS sequence"/>
</dbReference>
<dbReference type="CDD" id="cd00063">
    <property type="entry name" value="FN3"/>
    <property type="match status" value="1"/>
</dbReference>
<accession>A0AAU9JFJ8</accession>
<dbReference type="InterPro" id="IPR039477">
    <property type="entry name" value="ILEI/PANDER_dom"/>
</dbReference>
<dbReference type="SUPFAM" id="SSF49265">
    <property type="entry name" value="Fibronectin type III"/>
    <property type="match status" value="1"/>
</dbReference>
<dbReference type="EMBL" id="CAJZBQ010000031">
    <property type="protein sequence ID" value="CAG9322339.1"/>
    <property type="molecule type" value="Genomic_DNA"/>
</dbReference>
<protein>
    <recommendedName>
        <fullName evidence="1">ILEI/PANDER domain-containing protein</fullName>
    </recommendedName>
</protein>
<feature type="domain" description="ILEI/PANDER" evidence="1">
    <location>
        <begin position="178"/>
        <end position="256"/>
    </location>
</feature>
<evidence type="ECO:0000259" key="1">
    <source>
        <dbReference type="Pfam" id="PF15711"/>
    </source>
</evidence>
<name>A0AAU9JFJ8_9CILI</name>
<keyword evidence="3" id="KW-1185">Reference proteome</keyword>
<gene>
    <name evidence="2" type="ORF">BSTOLATCC_MIC31364</name>
</gene>
<proteinExistence type="predicted"/>